<dbReference type="InterPro" id="IPR003115">
    <property type="entry name" value="ParB_N"/>
</dbReference>
<evidence type="ECO:0000313" key="2">
    <source>
        <dbReference type="EMBL" id="ADL34061.1"/>
    </source>
</evidence>
<dbReference type="CDD" id="cd16387">
    <property type="entry name" value="ParB_N_Srx"/>
    <property type="match status" value="1"/>
</dbReference>
<organism evidence="2 3">
    <name type="scientific">Butyrivibrio proteoclasticus (strain ATCC 51982 / DSM 14932 / B316)</name>
    <name type="common">Clostridium proteoclasticum</name>
    <dbReference type="NCBI Taxonomy" id="515622"/>
    <lineage>
        <taxon>Bacteria</taxon>
        <taxon>Bacillati</taxon>
        <taxon>Bacillota</taxon>
        <taxon>Clostridia</taxon>
        <taxon>Lachnospirales</taxon>
        <taxon>Lachnospiraceae</taxon>
        <taxon>Butyrivibrio</taxon>
    </lineage>
</organism>
<dbReference type="CDD" id="cd01427">
    <property type="entry name" value="HAD_like"/>
    <property type="match status" value="1"/>
</dbReference>
<sequence>MAMNNTEFQEYLKKTLEEQKDIYIPVNSSFIEKIIVHNAKCTDIHPNPDDEFCYPDVGPSYRIMGEYERNIREKMNVNRIPVIEPLIVMKTHPKGYMLVNGHHRWGAAIKVGVKRMPVKVINMMLEEDIKNLLERSDHDKRVTLDLDEVVFRSPYDEFVEKTKGVIARKTQKRIRLGVPALFRYLKTHGYDIWVYSSNYYSIDTIQLMFRRYSVHVDGIICGNGKKGLYDSNKSSSINELIANKYKTTVHIDNDSIVITKGKESQFEEFEIRDADELWSKDLIQVFERIDNNDDQ</sequence>
<dbReference type="Pfam" id="PF02195">
    <property type="entry name" value="ParB_N"/>
    <property type="match status" value="1"/>
</dbReference>
<dbReference type="InterPro" id="IPR036086">
    <property type="entry name" value="ParB/Sulfiredoxin_sf"/>
</dbReference>
<dbReference type="InterPro" id="IPR036412">
    <property type="entry name" value="HAD-like_sf"/>
</dbReference>
<proteinExistence type="predicted"/>
<evidence type="ECO:0000259" key="1">
    <source>
        <dbReference type="Pfam" id="PF02195"/>
    </source>
</evidence>
<dbReference type="STRING" id="515622.bpr_I1323"/>
<reference evidence="2 3" key="1">
    <citation type="journal article" date="2010" name="PLoS ONE">
        <title>The glycobiome of the rumen bacterium Butyrivibrio proteoclasticus B316(T) highlights adaptation to a polysaccharide-rich environment.</title>
        <authorList>
            <person name="Kelly W.J."/>
            <person name="Leahy S.C."/>
            <person name="Altermann E."/>
            <person name="Yeoman C.J."/>
            <person name="Dunne J.C."/>
            <person name="Kong Z."/>
            <person name="Pacheco D.M."/>
            <person name="Li D."/>
            <person name="Noel S.J."/>
            <person name="Moon C.D."/>
            <person name="Cookson A.L."/>
            <person name="Attwood G.T."/>
        </authorList>
    </citation>
    <scope>NUCLEOTIDE SEQUENCE [LARGE SCALE GENOMIC DNA]</scope>
    <source>
        <strain evidence="3">ATCC 51982 / DSM 14932 / B316</strain>
    </source>
</reference>
<protein>
    <recommendedName>
        <fullName evidence="1">ParB-like N-terminal domain-containing protein</fullName>
    </recommendedName>
</protein>
<evidence type="ECO:0000313" key="3">
    <source>
        <dbReference type="Proteomes" id="UP000001299"/>
    </source>
</evidence>
<dbReference type="eggNOG" id="COG1475">
    <property type="taxonomic scope" value="Bacteria"/>
</dbReference>
<dbReference type="AlphaFoldDB" id="E0RUM0"/>
<dbReference type="SUPFAM" id="SSF56784">
    <property type="entry name" value="HAD-like"/>
    <property type="match status" value="1"/>
</dbReference>
<accession>E0RUM0</accession>
<dbReference type="SUPFAM" id="SSF110849">
    <property type="entry name" value="ParB/Sulfiredoxin"/>
    <property type="match status" value="1"/>
</dbReference>
<feature type="domain" description="ParB-like N-terminal" evidence="1">
    <location>
        <begin position="82"/>
        <end position="129"/>
    </location>
</feature>
<name>E0RUM0_BUTPB</name>
<gene>
    <name evidence="2" type="ordered locus">bpr_I1323</name>
</gene>
<dbReference type="RefSeq" id="WP_013280715.1">
    <property type="nucleotide sequence ID" value="NC_014387.1"/>
</dbReference>
<dbReference type="Gene3D" id="3.90.1530.10">
    <property type="entry name" value="Conserved hypothetical protein from pyrococcus furiosus pfu- 392566-001, ParB domain"/>
    <property type="match status" value="1"/>
</dbReference>
<dbReference type="Proteomes" id="UP000001299">
    <property type="component" value="Chromosome 1"/>
</dbReference>
<dbReference type="HOGENOM" id="CLU_942260_0_0_9"/>
<dbReference type="KEGG" id="bpb:bpr_I1323"/>
<dbReference type="EMBL" id="CP001810">
    <property type="protein sequence ID" value="ADL34061.1"/>
    <property type="molecule type" value="Genomic_DNA"/>
</dbReference>
<keyword evidence="3" id="KW-1185">Reference proteome</keyword>